<dbReference type="Proteomes" id="UP001600888">
    <property type="component" value="Unassembled WGS sequence"/>
</dbReference>
<dbReference type="SUPFAM" id="SSF55729">
    <property type="entry name" value="Acyl-CoA N-acyltransferases (Nat)"/>
    <property type="match status" value="1"/>
</dbReference>
<reference evidence="2 3" key="1">
    <citation type="submission" date="2024-03" db="EMBL/GenBank/DDBJ databases">
        <title>A high-quality draft genome sequence of Diaporthe vaccinii, a causative agent of upright dieback and viscid rot disease in cranberry plants.</title>
        <authorList>
            <person name="Sarrasin M."/>
            <person name="Lang B.F."/>
            <person name="Burger G."/>
        </authorList>
    </citation>
    <scope>NUCLEOTIDE SEQUENCE [LARGE SCALE GENOMIC DNA]</scope>
    <source>
        <strain evidence="2 3">IS7</strain>
    </source>
</reference>
<dbReference type="InterPro" id="IPR000182">
    <property type="entry name" value="GNAT_dom"/>
</dbReference>
<gene>
    <name evidence="2" type="ORF">FJTKL_04350</name>
</gene>
<organism evidence="2 3">
    <name type="scientific">Diaporthe vaccinii</name>
    <dbReference type="NCBI Taxonomy" id="105482"/>
    <lineage>
        <taxon>Eukaryota</taxon>
        <taxon>Fungi</taxon>
        <taxon>Dikarya</taxon>
        <taxon>Ascomycota</taxon>
        <taxon>Pezizomycotina</taxon>
        <taxon>Sordariomycetes</taxon>
        <taxon>Sordariomycetidae</taxon>
        <taxon>Diaporthales</taxon>
        <taxon>Diaporthaceae</taxon>
        <taxon>Diaporthe</taxon>
        <taxon>Diaporthe eres species complex</taxon>
    </lineage>
</organism>
<proteinExistence type="predicted"/>
<dbReference type="PANTHER" id="PTHR42791:SF2">
    <property type="entry name" value="N-ACETYLTRANSFERASE DOMAIN-CONTAINING PROTEIN"/>
    <property type="match status" value="1"/>
</dbReference>
<evidence type="ECO:0000259" key="1">
    <source>
        <dbReference type="PROSITE" id="PS51186"/>
    </source>
</evidence>
<dbReference type="Pfam" id="PF13508">
    <property type="entry name" value="Acetyltransf_7"/>
    <property type="match status" value="1"/>
</dbReference>
<dbReference type="InterPro" id="IPR052523">
    <property type="entry name" value="Trichothecene_AcTrans"/>
</dbReference>
<comment type="caution">
    <text evidence="2">The sequence shown here is derived from an EMBL/GenBank/DDBJ whole genome shotgun (WGS) entry which is preliminary data.</text>
</comment>
<dbReference type="CDD" id="cd04301">
    <property type="entry name" value="NAT_SF"/>
    <property type="match status" value="1"/>
</dbReference>
<name>A0ABR4F179_9PEZI</name>
<feature type="domain" description="N-acetyltransferase" evidence="1">
    <location>
        <begin position="151"/>
        <end position="216"/>
    </location>
</feature>
<evidence type="ECO:0000313" key="2">
    <source>
        <dbReference type="EMBL" id="KAL2288296.1"/>
    </source>
</evidence>
<evidence type="ECO:0000313" key="3">
    <source>
        <dbReference type="Proteomes" id="UP001600888"/>
    </source>
</evidence>
<dbReference type="EMBL" id="JBAWTH010000017">
    <property type="protein sequence ID" value="KAL2288296.1"/>
    <property type="molecule type" value="Genomic_DNA"/>
</dbReference>
<dbReference type="PROSITE" id="PS51186">
    <property type="entry name" value="GNAT"/>
    <property type="match status" value="1"/>
</dbReference>
<dbReference type="PANTHER" id="PTHR42791">
    <property type="entry name" value="GNAT FAMILY ACETYLTRANSFERASE"/>
    <property type="match status" value="1"/>
</dbReference>
<accession>A0ABR4F179</accession>
<keyword evidence="3" id="KW-1185">Reference proteome</keyword>
<dbReference type="InterPro" id="IPR016181">
    <property type="entry name" value="Acyl_CoA_acyltransferase"/>
</dbReference>
<sequence>MLVRPATKADIPGVASAAVAAYTDDPQDAYLYPKRNDYPARYLKVKSDIIKHSLDDPTASPVVAVLEPSDEGWKGIPEITAFCIWYREGPSGDEDAEEETPVLSRIKDRLLNLGIVDSVRDLVNPIIDSSHAKAMANMCSSEESQQWNEDGYKKPDEYWGILDLGVDPKYQRRGIARSLLQWGLERAEKEGLPVHLSATPDGASLYRSLGFRGVGK</sequence>
<dbReference type="Gene3D" id="3.40.630.30">
    <property type="match status" value="1"/>
</dbReference>
<protein>
    <recommendedName>
        <fullName evidence="1">N-acetyltransferase domain-containing protein</fullName>
    </recommendedName>
</protein>